<evidence type="ECO:0000256" key="1">
    <source>
        <dbReference type="SAM" id="MobiDB-lite"/>
    </source>
</evidence>
<comment type="caution">
    <text evidence="2">The sequence shown here is derived from an EMBL/GenBank/DDBJ whole genome shotgun (WGS) entry which is preliminary data.</text>
</comment>
<protein>
    <submittedName>
        <fullName evidence="2">Uncharacterized protein</fullName>
    </submittedName>
</protein>
<dbReference type="Proteomes" id="UP000299084">
    <property type="component" value="Unassembled WGS sequence"/>
</dbReference>
<sequence length="99" mass="10412">MIKLNQTDATASRRPAQGRAVHPHLLGVLAAHEKAMGQPQPDLRRAGGPASISFSVPLQGPLNIQSTNTCSEHLCVSGAGLDLGYSGIRDLAQPSWTDT</sequence>
<feature type="compositionally biased region" description="Polar residues" evidence="1">
    <location>
        <begin position="1"/>
        <end position="10"/>
    </location>
</feature>
<dbReference type="AlphaFoldDB" id="A0A5N4CM68"/>
<name>A0A5N4CM68_CAMDR</name>
<feature type="region of interest" description="Disordered" evidence="1">
    <location>
        <begin position="1"/>
        <end position="20"/>
    </location>
</feature>
<keyword evidence="3" id="KW-1185">Reference proteome</keyword>
<organism evidence="2 3">
    <name type="scientific">Camelus dromedarius</name>
    <name type="common">Dromedary</name>
    <name type="synonym">Arabian camel</name>
    <dbReference type="NCBI Taxonomy" id="9838"/>
    <lineage>
        <taxon>Eukaryota</taxon>
        <taxon>Metazoa</taxon>
        <taxon>Chordata</taxon>
        <taxon>Craniata</taxon>
        <taxon>Vertebrata</taxon>
        <taxon>Euteleostomi</taxon>
        <taxon>Mammalia</taxon>
        <taxon>Eutheria</taxon>
        <taxon>Laurasiatheria</taxon>
        <taxon>Artiodactyla</taxon>
        <taxon>Tylopoda</taxon>
        <taxon>Camelidae</taxon>
        <taxon>Camelus</taxon>
    </lineage>
</organism>
<evidence type="ECO:0000313" key="3">
    <source>
        <dbReference type="Proteomes" id="UP000299084"/>
    </source>
</evidence>
<reference evidence="2 3" key="1">
    <citation type="journal article" date="2019" name="Mol. Ecol. Resour.">
        <title>Improving Illumina assemblies with Hi-C and long reads: an example with the North African dromedary.</title>
        <authorList>
            <person name="Elbers J.P."/>
            <person name="Rogers M.F."/>
            <person name="Perelman P.L."/>
            <person name="Proskuryakova A.A."/>
            <person name="Serdyukova N.A."/>
            <person name="Johnson W.E."/>
            <person name="Horin P."/>
            <person name="Corander J."/>
            <person name="Murphy D."/>
            <person name="Burger P.A."/>
        </authorList>
    </citation>
    <scope>NUCLEOTIDE SEQUENCE [LARGE SCALE GENOMIC DNA]</scope>
    <source>
        <strain evidence="2">Drom800</strain>
        <tissue evidence="2">Blood</tissue>
    </source>
</reference>
<evidence type="ECO:0000313" key="2">
    <source>
        <dbReference type="EMBL" id="KAB1259484.1"/>
    </source>
</evidence>
<accession>A0A5N4CM68</accession>
<gene>
    <name evidence="2" type="ORF">Cadr_000025796</name>
</gene>
<proteinExistence type="predicted"/>
<dbReference type="EMBL" id="JWIN03000022">
    <property type="protein sequence ID" value="KAB1259484.1"/>
    <property type="molecule type" value="Genomic_DNA"/>
</dbReference>